<dbReference type="SMART" id="SM00028">
    <property type="entry name" value="TPR"/>
    <property type="match status" value="6"/>
</dbReference>
<dbReference type="AlphaFoldDB" id="U4LMI4"/>
<keyword evidence="1" id="KW-0677">Repeat</keyword>
<protein>
    <submittedName>
        <fullName evidence="6">Similar to Nephrocystin-3 acc. no. A0JM23</fullName>
    </submittedName>
</protein>
<dbReference type="eggNOG" id="KOG1840">
    <property type="taxonomic scope" value="Eukaryota"/>
</dbReference>
<dbReference type="InterPro" id="IPR027417">
    <property type="entry name" value="P-loop_NTPase"/>
</dbReference>
<evidence type="ECO:0000256" key="2">
    <source>
        <dbReference type="ARBA" id="ARBA00022803"/>
    </source>
</evidence>
<dbReference type="PANTHER" id="PTHR45641">
    <property type="entry name" value="TETRATRICOPEPTIDE REPEAT PROTEIN (AFU_ORTHOLOGUE AFUA_6G03870)"/>
    <property type="match status" value="1"/>
</dbReference>
<proteinExistence type="predicted"/>
<feature type="domain" description="DUF7779" evidence="5">
    <location>
        <begin position="429"/>
        <end position="512"/>
    </location>
</feature>
<organism evidence="6 7">
    <name type="scientific">Pyronema omphalodes (strain CBS 100304)</name>
    <name type="common">Pyronema confluens</name>
    <dbReference type="NCBI Taxonomy" id="1076935"/>
    <lineage>
        <taxon>Eukaryota</taxon>
        <taxon>Fungi</taxon>
        <taxon>Dikarya</taxon>
        <taxon>Ascomycota</taxon>
        <taxon>Pezizomycotina</taxon>
        <taxon>Pezizomycetes</taxon>
        <taxon>Pezizales</taxon>
        <taxon>Pyronemataceae</taxon>
        <taxon>Pyronema</taxon>
    </lineage>
</organism>
<dbReference type="PROSITE" id="PS50005">
    <property type="entry name" value="TPR"/>
    <property type="match status" value="1"/>
</dbReference>
<dbReference type="Proteomes" id="UP000018144">
    <property type="component" value="Unassembled WGS sequence"/>
</dbReference>
<evidence type="ECO:0000313" key="6">
    <source>
        <dbReference type="EMBL" id="CCX33329.1"/>
    </source>
</evidence>
<dbReference type="InterPro" id="IPR011990">
    <property type="entry name" value="TPR-like_helical_dom_sf"/>
</dbReference>
<dbReference type="Gene3D" id="1.25.40.10">
    <property type="entry name" value="Tetratricopeptide repeat domain"/>
    <property type="match status" value="4"/>
</dbReference>
<evidence type="ECO:0000313" key="7">
    <source>
        <dbReference type="Proteomes" id="UP000018144"/>
    </source>
</evidence>
<feature type="repeat" description="TPR" evidence="3">
    <location>
        <begin position="666"/>
        <end position="699"/>
    </location>
</feature>
<evidence type="ECO:0000256" key="3">
    <source>
        <dbReference type="PROSITE-ProRule" id="PRU00339"/>
    </source>
</evidence>
<keyword evidence="4" id="KW-0175">Coiled coil</keyword>
<name>U4LMI4_PYROM</name>
<dbReference type="OMA" id="DCHERAL"/>
<dbReference type="SUPFAM" id="SSF52540">
    <property type="entry name" value="P-loop containing nucleoside triphosphate hydrolases"/>
    <property type="match status" value="1"/>
</dbReference>
<dbReference type="InterPro" id="IPR056681">
    <property type="entry name" value="DUF7779"/>
</dbReference>
<accession>U4LMI4</accession>
<dbReference type="PANTHER" id="PTHR45641:SF19">
    <property type="entry name" value="NEPHROCYSTIN-3"/>
    <property type="match status" value="1"/>
</dbReference>
<keyword evidence="7" id="KW-1185">Reference proteome</keyword>
<dbReference type="OrthoDB" id="626167at2759"/>
<dbReference type="Pfam" id="PF25000">
    <property type="entry name" value="DUF7779"/>
    <property type="match status" value="1"/>
</dbReference>
<dbReference type="SUPFAM" id="SSF48452">
    <property type="entry name" value="TPR-like"/>
    <property type="match status" value="4"/>
</dbReference>
<feature type="coiled-coil region" evidence="4">
    <location>
        <begin position="672"/>
        <end position="699"/>
    </location>
</feature>
<keyword evidence="2 3" id="KW-0802">TPR repeat</keyword>
<gene>
    <name evidence="6" type="ORF">PCON_01010</name>
</gene>
<dbReference type="InterPro" id="IPR019734">
    <property type="entry name" value="TPR_rpt"/>
</dbReference>
<dbReference type="EMBL" id="HF936048">
    <property type="protein sequence ID" value="CCX33329.1"/>
    <property type="molecule type" value="Genomic_DNA"/>
</dbReference>
<sequence length="1208" mass="134806">MPPTRNPRDTPPPPVAKAKITRIVKQFSVDQPRPRTSLPNARSSLWDQLNSFGNIVDKFRIPVECFYETSSTNTQVVEEVSATMGKGERTHALNTTHLEMCRFESPNDPNLTCIVACIKRLCTDQKDVTKPDKKFAIPLKPPFSRNVHFSGREGILEEIKRTFWPNNQIEDNSRPLPRTHIAVLGAGGAGKTQILLEYMYRYHAFRQGYSSIFWLNASSTAGLEATAYGIVENIIDHYTKIWKGEKECIQRIAQLFNIFDSAITTKAGLVEAINKLSSVTILKDWLSHAANGRWLLILDSIHPDVDITTIVPSNDIGHVLTATAYHNIYPDAHPLTVAESIGETESIDLLIRSSGKGLKISRNDMAWASAIIKAVGQLPLALDQVGAYILTLEIPFQKYARYLKNEPDTTSNNEKAMNTGRMHVIWNITWNKLSEKAKGLLQLCALLQAQDIPLKMLQGGKRDIGWMIDDETIQETISSLISFSFITSSSDDTSISVHQMIHAWVRQRLDADPAALQEYKEQVAYMVTSSFDFDDKQSSSASTNSSHMNADCSYLRQILPHIERVAEIVESQNRTGAEFNDRSKEVVVTLAKAYERLSEPMKAASLYKLALRDVKKGECTMQDYITMDAFGTNLVAHGQLDEAREWYTWALEGAEESVGGENPLTITLLLHLAALYTQKEELTKAADAYQRVLTVQEKKFGKKHVKTLKTRYELAVVLLAQGNDSVSLDLLQTVLEAREKNPSIGPNHASTLEVLQFMAHLLEKQGKLQESLKMYQTLRTRRTTVYGPAHKTTLEATDAISRLFVASRSWQEGLEWSEKLLEGINTMLFSHTAHPWTFSTISRIASLHLQLGAYDAAESKYREAYIGYSDINAPTELTDTAHNLALLLVDRGSYSDALSLLISSDNSHLPTISASSLVHQSLGDLPRSLSSAERAVQLSTSTHGAQHPTTLSATAHLAGLYSSLSNFPKATSLFSPLLPSLSTLPLEAQQSYATHLLATSRAPEALEWQQKILSSLTNSYNADHPKVLLSSYHLAAAYQGCGRYVDASRTWNLLLSGLEQKHPVYLFATSGMAELHRLEGRFDQAHALFSRAVDGLRSLLGSKHPEFIRALVGLAKTSLGLKKLEEAESHAEEAVRVAREVLGEQGVITLEAVNTRAEVLRKRRRFKEAKKGFKEAREGREKVLGGDAREVLESRRGEKKSGRWWRFW</sequence>
<reference evidence="6 7" key="1">
    <citation type="journal article" date="2013" name="PLoS Genet.">
        <title>The genome and development-dependent transcriptomes of Pyronema confluens: a window into fungal evolution.</title>
        <authorList>
            <person name="Traeger S."/>
            <person name="Altegoer F."/>
            <person name="Freitag M."/>
            <person name="Gabaldon T."/>
            <person name="Kempken F."/>
            <person name="Kumar A."/>
            <person name="Marcet-Houben M."/>
            <person name="Poggeler S."/>
            <person name="Stajich J.E."/>
            <person name="Nowrousian M."/>
        </authorList>
    </citation>
    <scope>NUCLEOTIDE SEQUENCE [LARGE SCALE GENOMIC DNA]</scope>
    <source>
        <strain evidence="7">CBS 100304</strain>
        <tissue evidence="6">Vegetative mycelium</tissue>
    </source>
</reference>
<dbReference type="Gene3D" id="3.40.50.300">
    <property type="entry name" value="P-loop containing nucleotide triphosphate hydrolases"/>
    <property type="match status" value="1"/>
</dbReference>
<evidence type="ECO:0000256" key="4">
    <source>
        <dbReference type="SAM" id="Coils"/>
    </source>
</evidence>
<evidence type="ECO:0000256" key="1">
    <source>
        <dbReference type="ARBA" id="ARBA00022737"/>
    </source>
</evidence>
<dbReference type="Pfam" id="PF13424">
    <property type="entry name" value="TPR_12"/>
    <property type="match status" value="2"/>
</dbReference>
<dbReference type="STRING" id="1076935.U4LMI4"/>
<evidence type="ECO:0000259" key="5">
    <source>
        <dbReference type="Pfam" id="PF25000"/>
    </source>
</evidence>